<sequence>MRTKFSKMLAATGLVTLDPEDHAQDDTPAEAYSEPEPQPEPEPAPAPVAAPQPVLAPEQSVVAEQKDFADLYREANVPMVAYTAEKLLKLMAGLESMPMEVRKQAVRAMDEADDSWTVDDSVLDAQRKVKALAIAKQKIAQQVASALQNADREIAAIQAEEQDKSAQVRKQIAELTALLDRGVARAAQQMADVRAAAKTNQEAGDRESARLDAEMNRLGQIVITFSGGSPIQK</sequence>
<evidence type="ECO:0000313" key="4">
    <source>
        <dbReference type="Proteomes" id="UP000575083"/>
    </source>
</evidence>
<dbReference type="EMBL" id="JACHLK010000003">
    <property type="protein sequence ID" value="MBB6559464.1"/>
    <property type="molecule type" value="Genomic_DNA"/>
</dbReference>
<organism evidence="3 4">
    <name type="scientific">Acidovorax soli</name>
    <dbReference type="NCBI Taxonomy" id="592050"/>
    <lineage>
        <taxon>Bacteria</taxon>
        <taxon>Pseudomonadati</taxon>
        <taxon>Pseudomonadota</taxon>
        <taxon>Betaproteobacteria</taxon>
        <taxon>Burkholderiales</taxon>
        <taxon>Comamonadaceae</taxon>
        <taxon>Acidovorax</taxon>
    </lineage>
</organism>
<dbReference type="AlphaFoldDB" id="A0A7X0PCV0"/>
<dbReference type="GO" id="GO:0016787">
    <property type="term" value="F:hydrolase activity"/>
    <property type="evidence" value="ECO:0007669"/>
    <property type="project" value="UniProtKB-KW"/>
</dbReference>
<comment type="caution">
    <text evidence="3">The sequence shown here is derived from an EMBL/GenBank/DDBJ whole genome shotgun (WGS) entry which is preliminary data.</text>
</comment>
<feature type="compositionally biased region" description="Pro residues" evidence="2">
    <location>
        <begin position="36"/>
        <end position="50"/>
    </location>
</feature>
<keyword evidence="4" id="KW-1185">Reference proteome</keyword>
<feature type="coiled-coil region" evidence="1">
    <location>
        <begin position="140"/>
        <end position="167"/>
    </location>
</feature>
<keyword evidence="1" id="KW-0175">Coiled coil</keyword>
<accession>A0A7X0PCV0</accession>
<dbReference type="RefSeq" id="WP_184856870.1">
    <property type="nucleotide sequence ID" value="NZ_JACHLK010000003.1"/>
</dbReference>
<dbReference type="Proteomes" id="UP000575083">
    <property type="component" value="Unassembled WGS sequence"/>
</dbReference>
<evidence type="ECO:0000256" key="1">
    <source>
        <dbReference type="SAM" id="Coils"/>
    </source>
</evidence>
<name>A0A7X0PCV0_9BURK</name>
<evidence type="ECO:0000256" key="2">
    <source>
        <dbReference type="SAM" id="MobiDB-lite"/>
    </source>
</evidence>
<protein>
    <submittedName>
        <fullName evidence="3">dGTP triphosphohydrolase</fullName>
    </submittedName>
</protein>
<keyword evidence="3" id="KW-0378">Hydrolase</keyword>
<evidence type="ECO:0000313" key="3">
    <source>
        <dbReference type="EMBL" id="MBB6559464.1"/>
    </source>
</evidence>
<feature type="region of interest" description="Disordered" evidence="2">
    <location>
        <begin position="1"/>
        <end position="58"/>
    </location>
</feature>
<proteinExistence type="predicted"/>
<reference evidence="3 4" key="1">
    <citation type="submission" date="2020-08" db="EMBL/GenBank/DDBJ databases">
        <title>Functional genomics of gut bacteria from endangered species of beetles.</title>
        <authorList>
            <person name="Carlos-Shanley C."/>
        </authorList>
    </citation>
    <scope>NUCLEOTIDE SEQUENCE [LARGE SCALE GENOMIC DNA]</scope>
    <source>
        <strain evidence="3 4">S00198</strain>
    </source>
</reference>
<gene>
    <name evidence="3" type="ORF">HNP48_002131</name>
</gene>